<evidence type="ECO:0000256" key="4">
    <source>
        <dbReference type="ARBA" id="ARBA00022737"/>
    </source>
</evidence>
<comment type="subcellular location">
    <subcellularLocation>
        <location evidence="1">Membrane</location>
        <topology evidence="1">Single-pass type I membrane protein</topology>
    </subcellularLocation>
</comment>
<dbReference type="PANTHER" id="PTHR11884">
    <property type="entry name" value="SELECTIN LIGAND RELATED"/>
    <property type="match status" value="1"/>
</dbReference>
<evidence type="ECO:0000256" key="2">
    <source>
        <dbReference type="ARBA" id="ARBA00022692"/>
    </source>
</evidence>
<evidence type="ECO:0000256" key="6">
    <source>
        <dbReference type="ARBA" id="ARBA00023136"/>
    </source>
</evidence>
<evidence type="ECO:0000256" key="7">
    <source>
        <dbReference type="ARBA" id="ARBA00023180"/>
    </source>
</evidence>
<evidence type="ECO:0008006" key="11">
    <source>
        <dbReference type="Google" id="ProtNLM"/>
    </source>
</evidence>
<dbReference type="Proteomes" id="UP001497623">
    <property type="component" value="Unassembled WGS sequence"/>
</dbReference>
<dbReference type="InterPro" id="IPR039728">
    <property type="entry name" value="GLG1"/>
</dbReference>
<reference evidence="9 10" key="1">
    <citation type="submission" date="2024-05" db="EMBL/GenBank/DDBJ databases">
        <authorList>
            <person name="Wallberg A."/>
        </authorList>
    </citation>
    <scope>NUCLEOTIDE SEQUENCE [LARGE SCALE GENOMIC DNA]</scope>
</reference>
<accession>A0AAV2SCP3</accession>
<evidence type="ECO:0000313" key="9">
    <source>
        <dbReference type="EMBL" id="CAL4172191.1"/>
    </source>
</evidence>
<evidence type="ECO:0000256" key="3">
    <source>
        <dbReference type="ARBA" id="ARBA00022729"/>
    </source>
</evidence>
<keyword evidence="7" id="KW-0325">Glycoprotein</keyword>
<dbReference type="GO" id="GO:0000139">
    <property type="term" value="C:Golgi membrane"/>
    <property type="evidence" value="ECO:0007669"/>
    <property type="project" value="InterPro"/>
</dbReference>
<dbReference type="InterPro" id="IPR017873">
    <property type="entry name" value="Cys-rich_GLG1_repeat_euk"/>
</dbReference>
<evidence type="ECO:0000256" key="5">
    <source>
        <dbReference type="ARBA" id="ARBA00022989"/>
    </source>
</evidence>
<organism evidence="9 10">
    <name type="scientific">Meganyctiphanes norvegica</name>
    <name type="common">Northern krill</name>
    <name type="synonym">Thysanopoda norvegica</name>
    <dbReference type="NCBI Taxonomy" id="48144"/>
    <lineage>
        <taxon>Eukaryota</taxon>
        <taxon>Metazoa</taxon>
        <taxon>Ecdysozoa</taxon>
        <taxon>Arthropoda</taxon>
        <taxon>Crustacea</taxon>
        <taxon>Multicrustacea</taxon>
        <taxon>Malacostraca</taxon>
        <taxon>Eumalacostraca</taxon>
        <taxon>Eucarida</taxon>
        <taxon>Euphausiacea</taxon>
        <taxon>Euphausiidae</taxon>
        <taxon>Meganyctiphanes</taxon>
    </lineage>
</organism>
<dbReference type="PANTHER" id="PTHR11884:SF1">
    <property type="entry name" value="GOLGI APPARATUS PROTEIN 1"/>
    <property type="match status" value="1"/>
</dbReference>
<keyword evidence="3" id="KW-0732">Signal</keyword>
<evidence type="ECO:0000313" key="10">
    <source>
        <dbReference type="Proteomes" id="UP001497623"/>
    </source>
</evidence>
<feature type="repeat" description="Cys-rich GLG1" evidence="8">
    <location>
        <begin position="94"/>
        <end position="154"/>
    </location>
</feature>
<dbReference type="AlphaFoldDB" id="A0AAV2SCP3"/>
<dbReference type="GO" id="GO:0017134">
    <property type="term" value="F:fibroblast growth factor binding"/>
    <property type="evidence" value="ECO:0007669"/>
    <property type="project" value="TreeGrafter"/>
</dbReference>
<comment type="caution">
    <text evidence="9">The sequence shown here is derived from an EMBL/GenBank/DDBJ whole genome shotgun (WGS) entry which is preliminary data.</text>
</comment>
<keyword evidence="5" id="KW-1133">Transmembrane helix</keyword>
<protein>
    <recommendedName>
        <fullName evidence="11">Golgi apparatus protein 1</fullName>
    </recommendedName>
</protein>
<dbReference type="InterPro" id="IPR001893">
    <property type="entry name" value="Cys-rich_GLG1_repeat"/>
</dbReference>
<proteinExistence type="predicted"/>
<sequence length="271" mass="30961">MCAGETGMEGGLMQCLISHKNSQVMRNNNKCRAVVENFQILSLKDISFTPKFKDQCQADVAQYCNNPKPKTKLDVLDCLSTSVREDILKEVKPRISRSCRQQLRQQLLQRHEAISLDPQLKMRCGRDIETKCSKVEEGGGKVLECLRSHKGELSHDCHVAVFVREQEEHLDPGTDVVLENTCRQMISRFCQDAQPQNLLTCLKSNRGATDFEARCRMLVTRRLVEQSTDQRLNPELRKACKVDMAKFCSRLFDQSMKSDVEFNGKVTECLK</sequence>
<feature type="non-terminal residue" evidence="9">
    <location>
        <position position="271"/>
    </location>
</feature>
<dbReference type="Pfam" id="PF00839">
    <property type="entry name" value="Cys_rich_FGFR"/>
    <property type="match status" value="4"/>
</dbReference>
<feature type="repeat" description="Cys-rich GLG1" evidence="8">
    <location>
        <begin position="26"/>
        <end position="87"/>
    </location>
</feature>
<keyword evidence="4" id="KW-0677">Repeat</keyword>
<dbReference type="EMBL" id="CAXKWB010052064">
    <property type="protein sequence ID" value="CAL4172191.1"/>
    <property type="molecule type" value="Genomic_DNA"/>
</dbReference>
<keyword evidence="10" id="KW-1185">Reference proteome</keyword>
<keyword evidence="6" id="KW-0472">Membrane</keyword>
<keyword evidence="2" id="KW-0812">Transmembrane</keyword>
<gene>
    <name evidence="9" type="ORF">MNOR_LOCUS34249</name>
</gene>
<evidence type="ECO:0000256" key="1">
    <source>
        <dbReference type="ARBA" id="ARBA00004479"/>
    </source>
</evidence>
<dbReference type="PROSITE" id="PS51289">
    <property type="entry name" value="GLG1_C_RICH"/>
    <property type="match status" value="3"/>
</dbReference>
<evidence type="ECO:0000256" key="8">
    <source>
        <dbReference type="PROSITE-ProRule" id="PRU00622"/>
    </source>
</evidence>
<name>A0AAV2SCP3_MEGNR</name>
<feature type="repeat" description="Cys-rich GLG1" evidence="8">
    <location>
        <begin position="210"/>
        <end position="271"/>
    </location>
</feature>